<dbReference type="VEuPathDB" id="FungiDB:T551_02821"/>
<dbReference type="RefSeq" id="XP_018228625.1">
    <property type="nucleotide sequence ID" value="XM_018375084.1"/>
</dbReference>
<reference evidence="3" key="1">
    <citation type="journal article" date="2016" name="Nat. Commun.">
        <title>Genome analysis of three Pneumocystis species reveals adaptation mechanisms to life exclusively in mammalian hosts.</title>
        <authorList>
            <person name="Ma L."/>
            <person name="Chen Z."/>
            <person name="Huang D.W."/>
            <person name="Kutty G."/>
            <person name="Ishihara M."/>
            <person name="Wang H."/>
            <person name="Abouelleil A."/>
            <person name="Bishop L."/>
            <person name="Davey E."/>
            <person name="Deng R."/>
            <person name="Deng X."/>
            <person name="Fan L."/>
            <person name="Fantoni G."/>
            <person name="Fitzgerald M."/>
            <person name="Gogineni E."/>
            <person name="Goldberg J.M."/>
            <person name="Handley G."/>
            <person name="Hu X."/>
            <person name="Huber C."/>
            <person name="Jiao X."/>
            <person name="Jones K."/>
            <person name="Levin J.Z."/>
            <person name="Liu Y."/>
            <person name="Macdonald P."/>
            <person name="Melnikov A."/>
            <person name="Raley C."/>
            <person name="Sassi M."/>
            <person name="Sherman B.T."/>
            <person name="Song X."/>
            <person name="Sykes S."/>
            <person name="Tran B."/>
            <person name="Walsh L."/>
            <person name="Xia Y."/>
            <person name="Yang J."/>
            <person name="Young S."/>
            <person name="Zeng Q."/>
            <person name="Zheng X."/>
            <person name="Stephens R."/>
            <person name="Nusbaum C."/>
            <person name="Birren B.W."/>
            <person name="Azadi P."/>
            <person name="Lempicki R.A."/>
            <person name="Cuomo C.A."/>
            <person name="Kovacs J.A."/>
        </authorList>
    </citation>
    <scope>NUCLEOTIDE SEQUENCE [LARGE SCALE GENOMIC DNA]</scope>
    <source>
        <strain evidence="3">RU7</strain>
    </source>
</reference>
<feature type="region of interest" description="Disordered" evidence="1">
    <location>
        <begin position="1"/>
        <end position="119"/>
    </location>
</feature>
<dbReference type="Gene3D" id="3.40.50.10190">
    <property type="entry name" value="BRCT domain"/>
    <property type="match status" value="1"/>
</dbReference>
<name>A0A0W4ZHJ9_PNEJ7</name>
<organism evidence="2 3">
    <name type="scientific">Pneumocystis jirovecii (strain RU7)</name>
    <name type="common">Human pneumocystis pneumonia agent</name>
    <dbReference type="NCBI Taxonomy" id="1408657"/>
    <lineage>
        <taxon>Eukaryota</taxon>
        <taxon>Fungi</taxon>
        <taxon>Dikarya</taxon>
        <taxon>Ascomycota</taxon>
        <taxon>Taphrinomycotina</taxon>
        <taxon>Pneumocystomycetes</taxon>
        <taxon>Pneumocystaceae</taxon>
        <taxon>Pneumocystis</taxon>
    </lineage>
</organism>
<evidence type="ECO:0008006" key="4">
    <source>
        <dbReference type="Google" id="ProtNLM"/>
    </source>
</evidence>
<feature type="compositionally biased region" description="Polar residues" evidence="1">
    <location>
        <begin position="21"/>
        <end position="40"/>
    </location>
</feature>
<feature type="compositionally biased region" description="Low complexity" evidence="1">
    <location>
        <begin position="1"/>
        <end position="15"/>
    </location>
</feature>
<dbReference type="CDD" id="cd17716">
    <property type="entry name" value="BRCT_microcephalin_rpt1"/>
    <property type="match status" value="1"/>
</dbReference>
<sequence length="658" mass="70434">MAASTTREAATPNTRRAARTPFQNVSLNSDTQKRLLSTPAQRIARGRPKQGTACASPGTGRKINTAQHTGVQTCQETHTTRIQRAYTTHTSGGEAAGRQTGSSGLDGRSRGAGRSTGRIQAEKLCRTAAAASTGLSGPSGALLTGSKISTTLSAGLEAPAPVSTRSAGSKSIARASGAFVAVSKAPGGVRTGSMHGSGSTAVLTRSRNIQEQKKCTVSSRTREVAKNTVKTDENEYSGMYLTAKLGNMQITTPCHSRDVWVPITGSSPESSGSSPSLESPTGNRGLGRRNSMCTGAIEQQNEQEGVYFVYSDQGRSEGPGGCINFGSSGSKISSEICAGTEERSEEGLGNQDGGLGETGKDIFYDAWDVSETLDGSEIPQSLQGLQMGFVREKPLSCVVAYLDIKTGDKKDASESFKSILKELGASVKEEWDWSVPEGFTGAGKARIGKCNKNEKKGSVFEDISITHVVWRLGSPEILEKVKTANKYLEQMEETRRIYCVGIHWIMKCEEEDRHVDEAKYTINEGSSAFQRSRTDNYSWVVSNGEKKRVIEGKTGSELSSNLKNNEQNESTLKTSMAASVEVSMTGLIKELTAVPPKTPVSNDISSIKNAPLTNTKTASPKSFTELERCSLIAAKKKIEFHKPIVSSPLAKKCWTFSD</sequence>
<feature type="compositionally biased region" description="Low complexity" evidence="1">
    <location>
        <begin position="264"/>
        <end position="282"/>
    </location>
</feature>
<dbReference type="Proteomes" id="UP000053447">
    <property type="component" value="Unassembled WGS sequence"/>
</dbReference>
<dbReference type="AlphaFoldDB" id="A0A0W4ZHJ9"/>
<keyword evidence="3" id="KW-1185">Reference proteome</keyword>
<protein>
    <recommendedName>
        <fullName evidence="4">BRCT domain-containing protein</fullName>
    </recommendedName>
</protein>
<proteinExistence type="predicted"/>
<comment type="caution">
    <text evidence="2">The sequence shown here is derived from an EMBL/GenBank/DDBJ whole genome shotgun (WGS) entry which is preliminary data.</text>
</comment>
<dbReference type="EMBL" id="LFWA01000013">
    <property type="protein sequence ID" value="KTW27854.1"/>
    <property type="molecule type" value="Genomic_DNA"/>
</dbReference>
<evidence type="ECO:0000256" key="1">
    <source>
        <dbReference type="SAM" id="MobiDB-lite"/>
    </source>
</evidence>
<gene>
    <name evidence="2" type="ORF">T551_02821</name>
</gene>
<feature type="compositionally biased region" description="Polar residues" evidence="1">
    <location>
        <begin position="62"/>
        <end position="91"/>
    </location>
</feature>
<dbReference type="GeneID" id="28941339"/>
<accession>A0A0W4ZHJ9</accession>
<dbReference type="SUPFAM" id="SSF52113">
    <property type="entry name" value="BRCT domain"/>
    <property type="match status" value="1"/>
</dbReference>
<dbReference type="InterPro" id="IPR036420">
    <property type="entry name" value="BRCT_dom_sf"/>
</dbReference>
<feature type="region of interest" description="Disordered" evidence="1">
    <location>
        <begin position="261"/>
        <end position="290"/>
    </location>
</feature>
<dbReference type="OrthoDB" id="5382703at2759"/>
<evidence type="ECO:0000313" key="3">
    <source>
        <dbReference type="Proteomes" id="UP000053447"/>
    </source>
</evidence>
<evidence type="ECO:0000313" key="2">
    <source>
        <dbReference type="EMBL" id="KTW27854.1"/>
    </source>
</evidence>